<evidence type="ECO:0000256" key="1">
    <source>
        <dbReference type="SAM" id="MobiDB-lite"/>
    </source>
</evidence>
<organism evidence="2 3">
    <name type="scientific">Dorcoceras hygrometricum</name>
    <dbReference type="NCBI Taxonomy" id="472368"/>
    <lineage>
        <taxon>Eukaryota</taxon>
        <taxon>Viridiplantae</taxon>
        <taxon>Streptophyta</taxon>
        <taxon>Embryophyta</taxon>
        <taxon>Tracheophyta</taxon>
        <taxon>Spermatophyta</taxon>
        <taxon>Magnoliopsida</taxon>
        <taxon>eudicotyledons</taxon>
        <taxon>Gunneridae</taxon>
        <taxon>Pentapetalae</taxon>
        <taxon>asterids</taxon>
        <taxon>lamiids</taxon>
        <taxon>Lamiales</taxon>
        <taxon>Gesneriaceae</taxon>
        <taxon>Didymocarpoideae</taxon>
        <taxon>Trichosporeae</taxon>
        <taxon>Loxocarpinae</taxon>
        <taxon>Dorcoceras</taxon>
    </lineage>
</organism>
<accession>A0A2Z7CB41</accession>
<evidence type="ECO:0000313" key="2">
    <source>
        <dbReference type="EMBL" id="KZV44250.1"/>
    </source>
</evidence>
<feature type="region of interest" description="Disordered" evidence="1">
    <location>
        <begin position="482"/>
        <end position="563"/>
    </location>
</feature>
<protein>
    <submittedName>
        <fullName evidence="2">Uncharacterized protein</fullName>
    </submittedName>
</protein>
<name>A0A2Z7CB41_9LAMI</name>
<proteinExistence type="predicted"/>
<keyword evidence="3" id="KW-1185">Reference proteome</keyword>
<dbReference type="Proteomes" id="UP000250235">
    <property type="component" value="Unassembled WGS sequence"/>
</dbReference>
<dbReference type="EMBL" id="KQ997133">
    <property type="protein sequence ID" value="KZV44250.1"/>
    <property type="molecule type" value="Genomic_DNA"/>
</dbReference>
<evidence type="ECO:0000313" key="3">
    <source>
        <dbReference type="Proteomes" id="UP000250235"/>
    </source>
</evidence>
<dbReference type="AlphaFoldDB" id="A0A2Z7CB41"/>
<sequence>MVNKGWISDVPLPSVGIEITKITMGTEIKIPGVDEKTQYLASLPKIPIDNKGKAILVEKDPMKGNPANENYYLICADIDLLVHLRAQVIEAVDQFFHSFSFKKLATINIEELSKKEEQVLCWGETETTHVALNRKRYILLKYREVLVRKFLESWKNNFVPGKGSSATDLKVIDMLSDLHLFVLEELREQALAHGLKWTMTCCSKIVEGSPRDRGAIIARTNTNTSSTCWLRTMIRVDGVWVVEPFCDQWVKIPRPVVCTEVSRQCSFVDFFPVVSEPFRLLRKRWADVCLEAVEFCASRRLLPVGSLNFCRALAIVERDSSFAYRQPTVFALRFSQFCTVYQYNVQNVLAQLRASVDLIQFELLEHKDDVNKIRETLSLHINNLERTLSDRFDAHVRTYRVLFNNFRHDMRDHKNLLSLDLKSYQQKVSIQVGAAALDTVDDVEATKEAISHQLLEFQNQAQANHIVLTDQLGQLVDYINRDGNAKKGEGESSRGPQPPPAVQIRDGGNAGGSDDAVRTTEITQTDIDAANRQILERMMREDRERERERRSKSRSGSYKRRRY</sequence>
<feature type="compositionally biased region" description="Basic and acidic residues" evidence="1">
    <location>
        <begin position="482"/>
        <end position="492"/>
    </location>
</feature>
<reference evidence="2 3" key="1">
    <citation type="journal article" date="2015" name="Proc. Natl. Acad. Sci. U.S.A.">
        <title>The resurrection genome of Boea hygrometrica: A blueprint for survival of dehydration.</title>
        <authorList>
            <person name="Xiao L."/>
            <person name="Yang G."/>
            <person name="Zhang L."/>
            <person name="Yang X."/>
            <person name="Zhao S."/>
            <person name="Ji Z."/>
            <person name="Zhou Q."/>
            <person name="Hu M."/>
            <person name="Wang Y."/>
            <person name="Chen M."/>
            <person name="Xu Y."/>
            <person name="Jin H."/>
            <person name="Xiao X."/>
            <person name="Hu G."/>
            <person name="Bao F."/>
            <person name="Hu Y."/>
            <person name="Wan P."/>
            <person name="Li L."/>
            <person name="Deng X."/>
            <person name="Kuang T."/>
            <person name="Xiang C."/>
            <person name="Zhu J.K."/>
            <person name="Oliver M.J."/>
            <person name="He Y."/>
        </authorList>
    </citation>
    <scope>NUCLEOTIDE SEQUENCE [LARGE SCALE GENOMIC DNA]</scope>
    <source>
        <strain evidence="3">cv. XS01</strain>
    </source>
</reference>
<feature type="compositionally biased region" description="Basic and acidic residues" evidence="1">
    <location>
        <begin position="534"/>
        <end position="549"/>
    </location>
</feature>
<gene>
    <name evidence="2" type="ORF">F511_43134</name>
</gene>
<feature type="compositionally biased region" description="Basic residues" evidence="1">
    <location>
        <begin position="550"/>
        <end position="563"/>
    </location>
</feature>